<evidence type="ECO:0000256" key="1">
    <source>
        <dbReference type="SAM" id="SignalP"/>
    </source>
</evidence>
<reference evidence="2 3" key="1">
    <citation type="submission" date="2024-07" db="EMBL/GenBank/DDBJ databases">
        <authorList>
            <person name="Hebao G."/>
        </authorList>
    </citation>
    <scope>NUCLEOTIDE SEQUENCE [LARGE SCALE GENOMIC DNA]</scope>
    <source>
        <strain evidence="2 3">ACCC 02193</strain>
    </source>
</reference>
<feature type="signal peptide" evidence="1">
    <location>
        <begin position="1"/>
        <end position="19"/>
    </location>
</feature>
<evidence type="ECO:0000313" key="2">
    <source>
        <dbReference type="EMBL" id="MEY8770096.1"/>
    </source>
</evidence>
<gene>
    <name evidence="2" type="ORF">AB6T85_06585</name>
</gene>
<name>A0ABV4E5A0_9GAMM</name>
<sequence>MKRIMFALSLICFSTSALAWYYNSVPGVTTGLTVRNNMITVEAGTDVWLCSSRGNDRDLVFHIYGLTVRDPEVAATFIGMSDAPGGAPTVQQCQNATDEPASRIKVAQYRLTQTVSVPVQEGDYSACWSGWDGLGKDARCSGGIPITPIDDCHAELVSYPNDLGTVIVGEPINRNHKVGDLTLICKTVPSTTVEITQQASAGNVLEQQILD</sequence>
<dbReference type="EMBL" id="JBGFFX010000003">
    <property type="protein sequence ID" value="MEY8770096.1"/>
    <property type="molecule type" value="Genomic_DNA"/>
</dbReference>
<proteinExistence type="predicted"/>
<evidence type="ECO:0000313" key="3">
    <source>
        <dbReference type="Proteomes" id="UP001565243"/>
    </source>
</evidence>
<keyword evidence="3" id="KW-1185">Reference proteome</keyword>
<dbReference type="RefSeq" id="WP_369895299.1">
    <property type="nucleotide sequence ID" value="NZ_JBGFFX010000003.1"/>
</dbReference>
<comment type="caution">
    <text evidence="2">The sequence shown here is derived from an EMBL/GenBank/DDBJ whole genome shotgun (WGS) entry which is preliminary data.</text>
</comment>
<protein>
    <submittedName>
        <fullName evidence="2">Uncharacterized protein</fullName>
    </submittedName>
</protein>
<organism evidence="2 3">
    <name type="scientific">Erwinia aeris</name>
    <dbReference type="NCBI Taxonomy" id="3239803"/>
    <lineage>
        <taxon>Bacteria</taxon>
        <taxon>Pseudomonadati</taxon>
        <taxon>Pseudomonadota</taxon>
        <taxon>Gammaproteobacteria</taxon>
        <taxon>Enterobacterales</taxon>
        <taxon>Erwiniaceae</taxon>
        <taxon>Erwinia</taxon>
    </lineage>
</organism>
<feature type="chain" id="PRO_5046004359" evidence="1">
    <location>
        <begin position="20"/>
        <end position="211"/>
    </location>
</feature>
<accession>A0ABV4E5A0</accession>
<dbReference type="Proteomes" id="UP001565243">
    <property type="component" value="Unassembled WGS sequence"/>
</dbReference>
<keyword evidence="1" id="KW-0732">Signal</keyword>